<feature type="compositionally biased region" description="Polar residues" evidence="8">
    <location>
        <begin position="631"/>
        <end position="645"/>
    </location>
</feature>
<evidence type="ECO:0000256" key="2">
    <source>
        <dbReference type="ARBA" id="ARBA00022723"/>
    </source>
</evidence>
<dbReference type="SUPFAM" id="SSF57701">
    <property type="entry name" value="Zn2/Cys6 DNA-binding domain"/>
    <property type="match status" value="1"/>
</dbReference>
<dbReference type="GO" id="GO:0008270">
    <property type="term" value="F:zinc ion binding"/>
    <property type="evidence" value="ECO:0007669"/>
    <property type="project" value="InterPro"/>
</dbReference>
<evidence type="ECO:0000256" key="3">
    <source>
        <dbReference type="ARBA" id="ARBA00022833"/>
    </source>
</evidence>
<evidence type="ECO:0000313" key="10">
    <source>
        <dbReference type="EMBL" id="KAB8072079.1"/>
    </source>
</evidence>
<protein>
    <recommendedName>
        <fullName evidence="9">Zn(2)-C6 fungal-type domain-containing protein</fullName>
    </recommendedName>
</protein>
<dbReference type="GO" id="GO:0001216">
    <property type="term" value="F:DNA-binding transcription activator activity"/>
    <property type="evidence" value="ECO:0007669"/>
    <property type="project" value="UniProtKB-ARBA"/>
</dbReference>
<dbReference type="GO" id="GO:0000976">
    <property type="term" value="F:transcription cis-regulatory region binding"/>
    <property type="evidence" value="ECO:0007669"/>
    <property type="project" value="TreeGrafter"/>
</dbReference>
<dbReference type="Proteomes" id="UP000326565">
    <property type="component" value="Unassembled WGS sequence"/>
</dbReference>
<dbReference type="GO" id="GO:0005634">
    <property type="term" value="C:nucleus"/>
    <property type="evidence" value="ECO:0007669"/>
    <property type="project" value="UniProtKB-SubCell"/>
</dbReference>
<dbReference type="SMART" id="SM00066">
    <property type="entry name" value="GAL4"/>
    <property type="match status" value="1"/>
</dbReference>
<comment type="subcellular location">
    <subcellularLocation>
        <location evidence="1">Nucleus</location>
    </subcellularLocation>
</comment>
<keyword evidence="6" id="KW-0804">Transcription</keyword>
<accession>A0A5N5WUU9</accession>
<evidence type="ECO:0000256" key="4">
    <source>
        <dbReference type="ARBA" id="ARBA00023015"/>
    </source>
</evidence>
<evidence type="ECO:0000313" key="11">
    <source>
        <dbReference type="Proteomes" id="UP000326565"/>
    </source>
</evidence>
<keyword evidence="5" id="KW-0238">DNA-binding</keyword>
<dbReference type="Pfam" id="PF04082">
    <property type="entry name" value="Fungal_trans"/>
    <property type="match status" value="1"/>
</dbReference>
<evidence type="ECO:0000256" key="8">
    <source>
        <dbReference type="SAM" id="MobiDB-lite"/>
    </source>
</evidence>
<feature type="compositionally biased region" description="Basic and acidic residues" evidence="8">
    <location>
        <begin position="766"/>
        <end position="779"/>
    </location>
</feature>
<feature type="region of interest" description="Disordered" evidence="8">
    <location>
        <begin position="87"/>
        <end position="168"/>
    </location>
</feature>
<dbReference type="OrthoDB" id="3365636at2759"/>
<dbReference type="PROSITE" id="PS00463">
    <property type="entry name" value="ZN2_CY6_FUNGAL_1"/>
    <property type="match status" value="1"/>
</dbReference>
<dbReference type="PANTHER" id="PTHR31845:SF39">
    <property type="entry name" value="TRANSCRIPTION FACTOR PBCR-RELATED"/>
    <property type="match status" value="1"/>
</dbReference>
<dbReference type="InterPro" id="IPR051089">
    <property type="entry name" value="prtT"/>
</dbReference>
<feature type="compositionally biased region" description="Low complexity" evidence="8">
    <location>
        <begin position="621"/>
        <end position="630"/>
    </location>
</feature>
<keyword evidence="7" id="KW-0539">Nucleus</keyword>
<feature type="region of interest" description="Disordered" evidence="8">
    <location>
        <begin position="613"/>
        <end position="653"/>
    </location>
</feature>
<dbReference type="InterPro" id="IPR036864">
    <property type="entry name" value="Zn2-C6_fun-type_DNA-bd_sf"/>
</dbReference>
<name>A0A5N5WUU9_9EURO</name>
<sequence>MSATPSTPGEPGILQQTAPTLQLNRSCESCRGLKVRCLPDPTFPNQCQRCVKAKRACVFVAPQRRRPRKRTDSRVAQLEKEMRQMRSLLKDRFRIDESSEESSCSEEDSGEPDFGPEPQETSSTVADAPSSASGSTRHMDLSPGIPASSSYSNTLNSGSESYTPATPMQPGYALEQPSGGDIIDRGLISLDFANELVAFYITELTAFGPMVLLPPDTTASQLRRSKPMLFLSVIAAAAIAVDDRLAAILNRELVRFYAERFFIDGDKSFELVQALLLMTVFYYPPDSPLKLQNYQYTHIAATMALEIGLASKRRVPNSTSRKAKKRCSYDEHMAEQARAILGCYHLASNVAMKTRRPNLLPFNDWMNECVKHLERSPNMIDRHTATWFGLQKIVDQAMASFGLDDTSSTTPLTEARVQVVLRWFDNQMQTWKKDVSGDMLTVPMTFEYHFTNLAIYELGVGEGYRDPDAIKQQYYTLPAPEEDNKQPKSPLSAIRVDLTIKWLNAAQEMLDFFLSCDIGMMRKLPNLIYTRVGVAIMSLLKIYFSVKSGTLGEFVSPQTLNVDMYLDTMTRKLTEASGNMKYKIPSRWLYVVGVKARNWYDQFQQRQMHREAGLVPPPSASPHRSPSQAPVQNTQFGSVSSSQPPDSFGLGAEVPQIAPLHPMGGGYAASAATNPVWPADQASHQAYLDMNQYVGYRPAVVPTQYPYEIPQQRVPDATQHHHIPMPPRTGMELDGWLPDGTRSGADNAREDLSDAHSEPVAGVQTDKSRNAGQDLDKGGTAKMSVEGGHSSRMVERMTGPSGVN</sequence>
<evidence type="ECO:0000256" key="5">
    <source>
        <dbReference type="ARBA" id="ARBA00023125"/>
    </source>
</evidence>
<keyword evidence="4" id="KW-0805">Transcription regulation</keyword>
<dbReference type="GO" id="GO:0006351">
    <property type="term" value="P:DNA-templated transcription"/>
    <property type="evidence" value="ECO:0007669"/>
    <property type="project" value="InterPro"/>
</dbReference>
<dbReference type="AlphaFoldDB" id="A0A5N5WUU9"/>
<feature type="compositionally biased region" description="Basic and acidic residues" evidence="8">
    <location>
        <begin position="87"/>
        <end position="97"/>
    </location>
</feature>
<dbReference type="EMBL" id="ML732255">
    <property type="protein sequence ID" value="KAB8072079.1"/>
    <property type="molecule type" value="Genomic_DNA"/>
</dbReference>
<reference evidence="10 11" key="1">
    <citation type="submission" date="2019-04" db="EMBL/GenBank/DDBJ databases">
        <title>Friends and foes A comparative genomics study of 23 Aspergillus species from section Flavi.</title>
        <authorList>
            <consortium name="DOE Joint Genome Institute"/>
            <person name="Kjaerbolling I."/>
            <person name="Vesth T."/>
            <person name="Frisvad J.C."/>
            <person name="Nybo J.L."/>
            <person name="Theobald S."/>
            <person name="Kildgaard S."/>
            <person name="Isbrandt T."/>
            <person name="Kuo A."/>
            <person name="Sato A."/>
            <person name="Lyhne E.K."/>
            <person name="Kogle M.E."/>
            <person name="Wiebenga A."/>
            <person name="Kun R.S."/>
            <person name="Lubbers R.J."/>
            <person name="Makela M.R."/>
            <person name="Barry K."/>
            <person name="Chovatia M."/>
            <person name="Clum A."/>
            <person name="Daum C."/>
            <person name="Haridas S."/>
            <person name="He G."/>
            <person name="LaButti K."/>
            <person name="Lipzen A."/>
            <person name="Mondo S."/>
            <person name="Riley R."/>
            <person name="Salamov A."/>
            <person name="Simmons B.A."/>
            <person name="Magnuson J.K."/>
            <person name="Henrissat B."/>
            <person name="Mortensen U.H."/>
            <person name="Larsen T.O."/>
            <person name="Devries R.P."/>
            <person name="Grigoriev I.V."/>
            <person name="Machida M."/>
            <person name="Baker S.E."/>
            <person name="Andersen M.R."/>
        </authorList>
    </citation>
    <scope>NUCLEOTIDE SEQUENCE [LARGE SCALE GENOMIC DNA]</scope>
    <source>
        <strain evidence="10 11">CBS 151.66</strain>
    </source>
</reference>
<dbReference type="CDD" id="cd12148">
    <property type="entry name" value="fungal_TF_MHR"/>
    <property type="match status" value="1"/>
</dbReference>
<feature type="region of interest" description="Disordered" evidence="8">
    <location>
        <begin position="737"/>
        <end position="804"/>
    </location>
</feature>
<evidence type="ECO:0000259" key="9">
    <source>
        <dbReference type="PROSITE" id="PS50048"/>
    </source>
</evidence>
<dbReference type="InterPro" id="IPR001138">
    <property type="entry name" value="Zn2Cys6_DnaBD"/>
</dbReference>
<feature type="compositionally biased region" description="Acidic residues" evidence="8">
    <location>
        <begin position="98"/>
        <end position="111"/>
    </location>
</feature>
<dbReference type="FunFam" id="4.10.240.10:FF:000003">
    <property type="entry name" value="C6 transcription factor (Leu3)"/>
    <property type="match status" value="1"/>
</dbReference>
<feature type="compositionally biased region" description="Basic and acidic residues" evidence="8">
    <location>
        <begin position="747"/>
        <end position="757"/>
    </location>
</feature>
<dbReference type="Gene3D" id="4.10.240.10">
    <property type="entry name" value="Zn(2)-C6 fungal-type DNA-binding domain"/>
    <property type="match status" value="1"/>
</dbReference>
<dbReference type="PROSITE" id="PS50048">
    <property type="entry name" value="ZN2_CY6_FUNGAL_2"/>
    <property type="match status" value="1"/>
</dbReference>
<organism evidence="10 11">
    <name type="scientific">Aspergillus leporis</name>
    <dbReference type="NCBI Taxonomy" id="41062"/>
    <lineage>
        <taxon>Eukaryota</taxon>
        <taxon>Fungi</taxon>
        <taxon>Dikarya</taxon>
        <taxon>Ascomycota</taxon>
        <taxon>Pezizomycotina</taxon>
        <taxon>Eurotiomycetes</taxon>
        <taxon>Eurotiomycetidae</taxon>
        <taxon>Eurotiales</taxon>
        <taxon>Aspergillaceae</taxon>
        <taxon>Aspergillus</taxon>
        <taxon>Aspergillus subgen. Circumdati</taxon>
    </lineage>
</organism>
<evidence type="ECO:0000256" key="7">
    <source>
        <dbReference type="ARBA" id="ARBA00023242"/>
    </source>
</evidence>
<keyword evidence="2" id="KW-0479">Metal-binding</keyword>
<gene>
    <name evidence="10" type="ORF">BDV29DRAFT_158833</name>
</gene>
<keyword evidence="11" id="KW-1185">Reference proteome</keyword>
<evidence type="ECO:0000256" key="6">
    <source>
        <dbReference type="ARBA" id="ARBA00023163"/>
    </source>
</evidence>
<keyword evidence="3" id="KW-0862">Zinc</keyword>
<proteinExistence type="predicted"/>
<dbReference type="CDD" id="cd00067">
    <property type="entry name" value="GAL4"/>
    <property type="match status" value="1"/>
</dbReference>
<dbReference type="InterPro" id="IPR007219">
    <property type="entry name" value="XnlR_reg_dom"/>
</dbReference>
<feature type="domain" description="Zn(2)-C6 fungal-type" evidence="9">
    <location>
        <begin position="26"/>
        <end position="59"/>
    </location>
</feature>
<feature type="compositionally biased region" description="Low complexity" evidence="8">
    <location>
        <begin position="148"/>
        <end position="161"/>
    </location>
</feature>
<dbReference type="GO" id="GO:0000981">
    <property type="term" value="F:DNA-binding transcription factor activity, RNA polymerase II-specific"/>
    <property type="evidence" value="ECO:0007669"/>
    <property type="project" value="InterPro"/>
</dbReference>
<feature type="compositionally biased region" description="Polar residues" evidence="8">
    <location>
        <begin position="119"/>
        <end position="136"/>
    </location>
</feature>
<evidence type="ECO:0000256" key="1">
    <source>
        <dbReference type="ARBA" id="ARBA00004123"/>
    </source>
</evidence>
<dbReference type="PANTHER" id="PTHR31845">
    <property type="entry name" value="FINGER DOMAIN PROTEIN, PUTATIVE-RELATED"/>
    <property type="match status" value="1"/>
</dbReference>